<evidence type="ECO:0000313" key="3">
    <source>
        <dbReference type="Proteomes" id="UP001185755"/>
    </source>
</evidence>
<accession>A0ABU4BIK8</accession>
<proteinExistence type="predicted"/>
<feature type="domain" description="Dienelactone hydrolase" evidence="1">
    <location>
        <begin position="16"/>
        <end position="238"/>
    </location>
</feature>
<dbReference type="EMBL" id="JAWLJX010000009">
    <property type="protein sequence ID" value="MDV6263921.1"/>
    <property type="molecule type" value="Genomic_DNA"/>
</dbReference>
<dbReference type="Proteomes" id="UP001185755">
    <property type="component" value="Unassembled WGS sequence"/>
</dbReference>
<dbReference type="PANTHER" id="PTHR46623:SF10">
    <property type="entry name" value="CARBOXYMETHYLENEBUTENOLIDASE HOMOLOG"/>
    <property type="match status" value="1"/>
</dbReference>
<name>A0ABU4BIK8_9NOCA</name>
<comment type="caution">
    <text evidence="2">The sequence shown here is derived from an EMBL/GenBank/DDBJ whole genome shotgun (WGS) entry which is preliminary data.</text>
</comment>
<dbReference type="Gene3D" id="3.40.50.1820">
    <property type="entry name" value="alpha/beta hydrolase"/>
    <property type="match status" value="1"/>
</dbReference>
<dbReference type="InterPro" id="IPR051049">
    <property type="entry name" value="Dienelactone_hydrolase-like"/>
</dbReference>
<keyword evidence="3" id="KW-1185">Reference proteome</keyword>
<reference evidence="2 3" key="1">
    <citation type="submission" date="2023-10" db="EMBL/GenBank/DDBJ databases">
        <title>Development of a sustainable strategy for remediation of hydrocarbon-contaminated territories based on the waste exchange concept.</title>
        <authorList>
            <person name="Krivoruchko A."/>
        </authorList>
    </citation>
    <scope>NUCLEOTIDE SEQUENCE [LARGE SCALE GENOMIC DNA]</scope>
    <source>
        <strain evidence="2 3">IEGM 1323</strain>
    </source>
</reference>
<dbReference type="RefSeq" id="WP_317566041.1">
    <property type="nucleotide sequence ID" value="NZ_JAWLJX010000009.1"/>
</dbReference>
<dbReference type="InterPro" id="IPR002925">
    <property type="entry name" value="Dienelactn_hydro"/>
</dbReference>
<sequence>MPNKTLQIPTRDGYADAFAAFPDRLEASPGILMYPDAFGIRPVLREMAQKLADCGYFVLVPNIFYRHGPTPLIELPDYIGEENRPAIVEQLMPLINQHTTEQAYSDARANVEFLLRQSEVSRGPIGVIGYCLGGLLAARTAAAHPGVVAAIAAFHGPVEADGVSTLEKIKAKIHFGHAESDVDIDGLGRLNSRLDEAGLDYTSEIYPGTAHGFTMSDTDTFDLGGMQRHWDRLRSLLDSALPEA</sequence>
<protein>
    <submittedName>
        <fullName evidence="2">Dienelactone hydrolase family protein</fullName>
        <ecNumber evidence="2">3.1.-.-</ecNumber>
    </submittedName>
</protein>
<dbReference type="GO" id="GO:0016787">
    <property type="term" value="F:hydrolase activity"/>
    <property type="evidence" value="ECO:0007669"/>
    <property type="project" value="UniProtKB-KW"/>
</dbReference>
<dbReference type="SUPFAM" id="SSF53474">
    <property type="entry name" value="alpha/beta-Hydrolases"/>
    <property type="match status" value="1"/>
</dbReference>
<evidence type="ECO:0000313" key="2">
    <source>
        <dbReference type="EMBL" id="MDV6263921.1"/>
    </source>
</evidence>
<dbReference type="EC" id="3.1.-.-" evidence="2"/>
<dbReference type="InterPro" id="IPR029058">
    <property type="entry name" value="AB_hydrolase_fold"/>
</dbReference>
<gene>
    <name evidence="2" type="ORF">R3P96_21490</name>
</gene>
<keyword evidence="2" id="KW-0378">Hydrolase</keyword>
<evidence type="ECO:0000259" key="1">
    <source>
        <dbReference type="Pfam" id="PF01738"/>
    </source>
</evidence>
<organism evidence="2 3">
    <name type="scientific">Rhodococcoides yunnanense</name>
    <dbReference type="NCBI Taxonomy" id="278209"/>
    <lineage>
        <taxon>Bacteria</taxon>
        <taxon>Bacillati</taxon>
        <taxon>Actinomycetota</taxon>
        <taxon>Actinomycetes</taxon>
        <taxon>Mycobacteriales</taxon>
        <taxon>Nocardiaceae</taxon>
        <taxon>Rhodococcoides</taxon>
    </lineage>
</organism>
<dbReference type="PANTHER" id="PTHR46623">
    <property type="entry name" value="CARBOXYMETHYLENEBUTENOLIDASE-RELATED"/>
    <property type="match status" value="1"/>
</dbReference>
<dbReference type="Pfam" id="PF01738">
    <property type="entry name" value="DLH"/>
    <property type="match status" value="1"/>
</dbReference>